<name>A0ABY8EV47_MALFU</name>
<dbReference type="SUPFAM" id="SSF48350">
    <property type="entry name" value="GTPase activation domain, GAP"/>
    <property type="match status" value="1"/>
</dbReference>
<protein>
    <submittedName>
        <fullName evidence="4">Rho GTPase activating protein</fullName>
    </submittedName>
</protein>
<feature type="domain" description="Rho-GAP" evidence="3">
    <location>
        <begin position="350"/>
        <end position="529"/>
    </location>
</feature>
<dbReference type="Gene3D" id="1.10.555.10">
    <property type="entry name" value="Rho GTPase activation protein"/>
    <property type="match status" value="1"/>
</dbReference>
<proteinExistence type="predicted"/>
<dbReference type="SUPFAM" id="SSF50729">
    <property type="entry name" value="PH domain-like"/>
    <property type="match status" value="1"/>
</dbReference>
<evidence type="ECO:0000256" key="2">
    <source>
        <dbReference type="SAM" id="MobiDB-lite"/>
    </source>
</evidence>
<keyword evidence="5" id="KW-1185">Reference proteome</keyword>
<dbReference type="PANTHER" id="PTHR23176">
    <property type="entry name" value="RHO/RAC/CDC GTPASE-ACTIVATING PROTEIN"/>
    <property type="match status" value="1"/>
</dbReference>
<accession>A0ABY8EV47</accession>
<dbReference type="Proteomes" id="UP000818624">
    <property type="component" value="Chromosome 5"/>
</dbReference>
<dbReference type="SMART" id="SM00324">
    <property type="entry name" value="RhoGAP"/>
    <property type="match status" value="1"/>
</dbReference>
<dbReference type="InterPro" id="IPR000198">
    <property type="entry name" value="RhoGAP_dom"/>
</dbReference>
<dbReference type="InterPro" id="IPR008936">
    <property type="entry name" value="Rho_GTPase_activation_prot"/>
</dbReference>
<feature type="region of interest" description="Disordered" evidence="2">
    <location>
        <begin position="224"/>
        <end position="273"/>
    </location>
</feature>
<dbReference type="EMBL" id="CP046238">
    <property type="protein sequence ID" value="WFD49409.1"/>
    <property type="molecule type" value="Genomic_DNA"/>
</dbReference>
<reference evidence="4 5" key="1">
    <citation type="journal article" date="2020" name="Elife">
        <title>Loss of centromere function drives karyotype evolution in closely related Malassezia species.</title>
        <authorList>
            <person name="Sankaranarayanan S.R."/>
            <person name="Ianiri G."/>
            <person name="Coelho M.A."/>
            <person name="Reza M.H."/>
            <person name="Thimmappa B.C."/>
            <person name="Ganguly P."/>
            <person name="Vadnala R.N."/>
            <person name="Sun S."/>
            <person name="Siddharthan R."/>
            <person name="Tellgren-Roth C."/>
            <person name="Dawson T.L."/>
            <person name="Heitman J."/>
            <person name="Sanyal K."/>
        </authorList>
    </citation>
    <scope>NUCLEOTIDE SEQUENCE [LARGE SCALE GENOMIC DNA]</scope>
    <source>
        <strain evidence="4">CBS14141</strain>
    </source>
</reference>
<sequence length="598" mass="65356">MRLRVQPAAGDDAPMCVIEKAYADLVQVSERLRRRAQSLSDTQTELLAPPPDTDLFERNWTPWRVAERNALVDAWVAALQRLPVWYADVVVQFLSTNVVADLAPTDAAPTLGPSLRQAHLLTKRVHSSVWEWRVCSLHPHMLYLQALGNTAPPLFVRLPHARIRRHYEDAPHTRLGHIGPRCAMILVQPAGGSTVTLATESSDECAAWLQALLLQSHEAQDPIHRPFSTPEPAPRPHDVPSTPRLPATATPRYEPWSSPVDRADSTSPVLGLERTRHGLTGLFRTSLTPEQPAQSGDKRRFWHGLLGMGHVHGSPEGSAPHAGDAGMFGASLHTAVAESGLAVDPTGQMSPVPAVVRRCVDYLEHTRGIEEEGIYRVSGSSSAVKALYESFSAMRDVDLEADGAQLRTLTSDPHNLSSLLKMYLRALPENLCASRLADMSQAAELPDRTERAAALAQLVAQLPPENYSLLRYLCAHFNRVDAAADKNKMNAHNLGIVLSPTLAMPARLLLALLVDFDVIFARSPRSDAFALDRIATPESNTPTPLLAQTERNRERIRSLSLRSPHPRPSDPPTHAVADRGALALPPHSPLAGAEARAP</sequence>
<organism evidence="4 5">
    <name type="scientific">Malassezia furfur</name>
    <name type="common">Pityriasis versicolor infection agent</name>
    <name type="synonym">Pityrosporum furfur</name>
    <dbReference type="NCBI Taxonomy" id="55194"/>
    <lineage>
        <taxon>Eukaryota</taxon>
        <taxon>Fungi</taxon>
        <taxon>Dikarya</taxon>
        <taxon>Basidiomycota</taxon>
        <taxon>Ustilaginomycotina</taxon>
        <taxon>Malasseziomycetes</taxon>
        <taxon>Malasseziales</taxon>
        <taxon>Malasseziaceae</taxon>
        <taxon>Malassezia</taxon>
    </lineage>
</organism>
<evidence type="ECO:0000313" key="5">
    <source>
        <dbReference type="Proteomes" id="UP000818624"/>
    </source>
</evidence>
<gene>
    <name evidence="4" type="primary">BEM3_2</name>
    <name evidence="4" type="ORF">GLX27_004089</name>
</gene>
<dbReference type="Pfam" id="PF00620">
    <property type="entry name" value="RhoGAP"/>
    <property type="match status" value="1"/>
</dbReference>
<evidence type="ECO:0000313" key="4">
    <source>
        <dbReference type="EMBL" id="WFD49409.1"/>
    </source>
</evidence>
<evidence type="ECO:0000259" key="3">
    <source>
        <dbReference type="SMART" id="SM00324"/>
    </source>
</evidence>
<evidence type="ECO:0000256" key="1">
    <source>
        <dbReference type="ARBA" id="ARBA00022468"/>
    </source>
</evidence>
<keyword evidence="1" id="KW-0343">GTPase activation</keyword>
<feature type="region of interest" description="Disordered" evidence="2">
    <location>
        <begin position="537"/>
        <end position="598"/>
    </location>
</feature>
<dbReference type="InterPro" id="IPR050729">
    <property type="entry name" value="Rho-GAP"/>
</dbReference>
<dbReference type="PANTHER" id="PTHR23176:SF129">
    <property type="entry name" value="RHO GTPASE ACTIVATING PROTEIN AT 16F, ISOFORM E-RELATED"/>
    <property type="match status" value="1"/>
</dbReference>